<sequence length="508" mass="56219">MSDPKDVDQTVGLGPENTDQNSEVHPKVADQTDGAKPKGIDQDDGLNTEKIDQDDGLSSEKLEQKHGLSPEKLDEKDEVEPKNIDRNAEVKPDAAEQNDGLNFPGQIDQMYASEAKPKNINLNYVVRPKDSDPLGGYMFIPTTLEDLDKPYPQQLKDMIAAAPPGPDRERLQATLDSVMECRALSEKKYGPCTDDIVRPRPPMNVNERRIADLAEMLERGPDDEDACNIRAVLAAYKNGDIDLQKRTSSLQVAVFFGGVMKLGWGIEDQSKFDPVQWKKENPAGRLWIENGYINTRMAQFSSFATSGEAIVQAAGTPTGAGAMLQLPGTPTGTEVFRLMPGYERAPHYHFFHIHAFTLHNNWLLMKVLRDTGAGLGLIFRNDLDNLGITNLDLYPFRGPNMILGSTNGEVFRRTVHLTVRLYNYHTGQSVQGHEVMALFAVDETQDSNENPNVGAMRLRLACPTILASVFVAKGPYDPYSIVATTKERLVANMRGYNGEVFNAVDGIV</sequence>
<name>A0A3N4IEE6_ASCIM</name>
<dbReference type="AlphaFoldDB" id="A0A3N4IEE6"/>
<feature type="region of interest" description="Disordered" evidence="1">
    <location>
        <begin position="1"/>
        <end position="105"/>
    </location>
</feature>
<proteinExistence type="predicted"/>
<reference evidence="2 3" key="1">
    <citation type="journal article" date="2018" name="Nat. Ecol. Evol.">
        <title>Pezizomycetes genomes reveal the molecular basis of ectomycorrhizal truffle lifestyle.</title>
        <authorList>
            <person name="Murat C."/>
            <person name="Payen T."/>
            <person name="Noel B."/>
            <person name="Kuo A."/>
            <person name="Morin E."/>
            <person name="Chen J."/>
            <person name="Kohler A."/>
            <person name="Krizsan K."/>
            <person name="Balestrini R."/>
            <person name="Da Silva C."/>
            <person name="Montanini B."/>
            <person name="Hainaut M."/>
            <person name="Levati E."/>
            <person name="Barry K.W."/>
            <person name="Belfiori B."/>
            <person name="Cichocki N."/>
            <person name="Clum A."/>
            <person name="Dockter R.B."/>
            <person name="Fauchery L."/>
            <person name="Guy J."/>
            <person name="Iotti M."/>
            <person name="Le Tacon F."/>
            <person name="Lindquist E.A."/>
            <person name="Lipzen A."/>
            <person name="Malagnac F."/>
            <person name="Mello A."/>
            <person name="Molinier V."/>
            <person name="Miyauchi S."/>
            <person name="Poulain J."/>
            <person name="Riccioni C."/>
            <person name="Rubini A."/>
            <person name="Sitrit Y."/>
            <person name="Splivallo R."/>
            <person name="Traeger S."/>
            <person name="Wang M."/>
            <person name="Zifcakova L."/>
            <person name="Wipf D."/>
            <person name="Zambonelli A."/>
            <person name="Paolocci F."/>
            <person name="Nowrousian M."/>
            <person name="Ottonello S."/>
            <person name="Baldrian P."/>
            <person name="Spatafora J.W."/>
            <person name="Henrissat B."/>
            <person name="Nagy L.G."/>
            <person name="Aury J.M."/>
            <person name="Wincker P."/>
            <person name="Grigoriev I.V."/>
            <person name="Bonfante P."/>
            <person name="Martin F.M."/>
        </authorList>
    </citation>
    <scope>NUCLEOTIDE SEQUENCE [LARGE SCALE GENOMIC DNA]</scope>
    <source>
        <strain evidence="2 3">RN42</strain>
    </source>
</reference>
<evidence type="ECO:0000313" key="3">
    <source>
        <dbReference type="Proteomes" id="UP000275078"/>
    </source>
</evidence>
<protein>
    <submittedName>
        <fullName evidence="2">Uncharacterized protein</fullName>
    </submittedName>
</protein>
<gene>
    <name evidence="2" type="ORF">BJ508DRAFT_325323</name>
</gene>
<organism evidence="2 3">
    <name type="scientific">Ascobolus immersus RN42</name>
    <dbReference type="NCBI Taxonomy" id="1160509"/>
    <lineage>
        <taxon>Eukaryota</taxon>
        <taxon>Fungi</taxon>
        <taxon>Dikarya</taxon>
        <taxon>Ascomycota</taxon>
        <taxon>Pezizomycotina</taxon>
        <taxon>Pezizomycetes</taxon>
        <taxon>Pezizales</taxon>
        <taxon>Ascobolaceae</taxon>
        <taxon>Ascobolus</taxon>
    </lineage>
</organism>
<dbReference type="Proteomes" id="UP000275078">
    <property type="component" value="Unassembled WGS sequence"/>
</dbReference>
<feature type="compositionally biased region" description="Basic and acidic residues" evidence="1">
    <location>
        <begin position="22"/>
        <end position="94"/>
    </location>
</feature>
<evidence type="ECO:0000313" key="2">
    <source>
        <dbReference type="EMBL" id="RPA82581.1"/>
    </source>
</evidence>
<keyword evidence="3" id="KW-1185">Reference proteome</keyword>
<evidence type="ECO:0000256" key="1">
    <source>
        <dbReference type="SAM" id="MobiDB-lite"/>
    </source>
</evidence>
<dbReference type="EMBL" id="ML119670">
    <property type="protein sequence ID" value="RPA82581.1"/>
    <property type="molecule type" value="Genomic_DNA"/>
</dbReference>
<accession>A0A3N4IEE6</accession>